<dbReference type="EMBL" id="KL887882">
    <property type="protein sequence ID" value="KGL75321.1"/>
    <property type="molecule type" value="Genomic_DNA"/>
</dbReference>
<protein>
    <submittedName>
        <fullName evidence="11">Butyrophilin subfamily 3 member A2</fullName>
    </submittedName>
</protein>
<accession>A0A099Z0S2</accession>
<dbReference type="GO" id="GO:0050863">
    <property type="term" value="P:regulation of T cell activation"/>
    <property type="evidence" value="ECO:0007669"/>
    <property type="project" value="UniProtKB-ARBA"/>
</dbReference>
<keyword evidence="12" id="KW-1185">Reference proteome</keyword>
<proteinExistence type="inferred from homology"/>
<dbReference type="GO" id="GO:0050852">
    <property type="term" value="P:T cell receptor signaling pathway"/>
    <property type="evidence" value="ECO:0007669"/>
    <property type="project" value="TreeGrafter"/>
</dbReference>
<keyword evidence="5" id="KW-0472">Membrane</keyword>
<dbReference type="Proteomes" id="UP000053641">
    <property type="component" value="Unassembled WGS sequence"/>
</dbReference>
<evidence type="ECO:0000313" key="11">
    <source>
        <dbReference type="EMBL" id="KGL75321.1"/>
    </source>
</evidence>
<dbReference type="SMART" id="SM00409">
    <property type="entry name" value="IG"/>
    <property type="match status" value="1"/>
</dbReference>
<feature type="non-terminal residue" evidence="11">
    <location>
        <position position="1"/>
    </location>
</feature>
<dbReference type="GO" id="GO:0005102">
    <property type="term" value="F:signaling receptor binding"/>
    <property type="evidence" value="ECO:0007669"/>
    <property type="project" value="TreeGrafter"/>
</dbReference>
<feature type="domain" description="Ig-like" evidence="10">
    <location>
        <begin position="133"/>
        <end position="213"/>
    </location>
</feature>
<dbReference type="SMART" id="SM00406">
    <property type="entry name" value="IGv"/>
    <property type="match status" value="1"/>
</dbReference>
<dbReference type="Pfam" id="PF22705">
    <property type="entry name" value="C2-set_3"/>
    <property type="match status" value="1"/>
</dbReference>
<evidence type="ECO:0000256" key="2">
    <source>
        <dbReference type="ARBA" id="ARBA00022692"/>
    </source>
</evidence>
<evidence type="ECO:0000259" key="10">
    <source>
        <dbReference type="PROSITE" id="PS50835"/>
    </source>
</evidence>
<evidence type="ECO:0000256" key="1">
    <source>
        <dbReference type="ARBA" id="ARBA00004370"/>
    </source>
</evidence>
<keyword evidence="7" id="KW-0325">Glycoprotein</keyword>
<evidence type="ECO:0000256" key="8">
    <source>
        <dbReference type="ARBA" id="ARBA00023319"/>
    </source>
</evidence>
<organism evidence="11 12">
    <name type="scientific">Tinamus guttatus</name>
    <name type="common">White-throated tinamou</name>
    <dbReference type="NCBI Taxonomy" id="94827"/>
    <lineage>
        <taxon>Eukaryota</taxon>
        <taxon>Metazoa</taxon>
        <taxon>Chordata</taxon>
        <taxon>Craniata</taxon>
        <taxon>Vertebrata</taxon>
        <taxon>Euteleostomi</taxon>
        <taxon>Archelosauria</taxon>
        <taxon>Archosauria</taxon>
        <taxon>Dinosauria</taxon>
        <taxon>Saurischia</taxon>
        <taxon>Theropoda</taxon>
        <taxon>Coelurosauria</taxon>
        <taxon>Aves</taxon>
        <taxon>Palaeognathae</taxon>
        <taxon>Tinamiformes</taxon>
        <taxon>Tinamidae</taxon>
        <taxon>Tinamus</taxon>
    </lineage>
</organism>
<dbReference type="InterPro" id="IPR036179">
    <property type="entry name" value="Ig-like_dom_sf"/>
</dbReference>
<reference evidence="11 12" key="1">
    <citation type="submission" date="2014-06" db="EMBL/GenBank/DDBJ databases">
        <title>Genome evolution of avian class.</title>
        <authorList>
            <person name="Zhang G."/>
            <person name="Li C."/>
        </authorList>
    </citation>
    <scope>NUCLEOTIDE SEQUENCE [LARGE SCALE GENOMIC DNA]</scope>
    <source>
        <strain evidence="11">BGI_N309</strain>
    </source>
</reference>
<sequence length="226" mass="25136">QFKIIPPDNPVIGVVGTGVILPCQLEAKTISERLSIQWIFATNSEKIDVSIYDGKNTQDPVTEDKRYQGRTSFFHTEFDKGNVSLYLRNVTVSDKGKYTCSVFFENWYDEVVVELSVAATGDGSSVFLDGHVGQGIGLTCKSKGWFPEPRVVWLDSKGEIRKEEAITQNVRTSSGVFDIISSMNLEPRSDTEVSCRVVNDLLNTACESRVLISDTFFPSTSPWMTA</sequence>
<keyword evidence="4" id="KW-1133">Transmembrane helix</keyword>
<dbReference type="InterPro" id="IPR013106">
    <property type="entry name" value="Ig_V-set"/>
</dbReference>
<dbReference type="STRING" id="94827.A0A099Z0S2"/>
<comment type="subcellular location">
    <subcellularLocation>
        <location evidence="1">Membrane</location>
    </subcellularLocation>
</comment>
<dbReference type="InterPro" id="IPR007110">
    <property type="entry name" value="Ig-like_dom"/>
</dbReference>
<dbReference type="Pfam" id="PF07686">
    <property type="entry name" value="V-set"/>
    <property type="match status" value="1"/>
</dbReference>
<feature type="non-terminal residue" evidence="11">
    <location>
        <position position="226"/>
    </location>
</feature>
<name>A0A099Z0S2_TINGU</name>
<evidence type="ECO:0000313" key="12">
    <source>
        <dbReference type="Proteomes" id="UP000053641"/>
    </source>
</evidence>
<comment type="similarity">
    <text evidence="9">Belongs to the SKINT family.</text>
</comment>
<dbReference type="SUPFAM" id="SSF48726">
    <property type="entry name" value="Immunoglobulin"/>
    <property type="match status" value="2"/>
</dbReference>
<dbReference type="PANTHER" id="PTHR24100:SF130">
    <property type="entry name" value="BUTYROPHILIN-LIKE PROTEIN 9"/>
    <property type="match status" value="1"/>
</dbReference>
<evidence type="ECO:0000256" key="7">
    <source>
        <dbReference type="ARBA" id="ARBA00023180"/>
    </source>
</evidence>
<dbReference type="GO" id="GO:0042110">
    <property type="term" value="P:T cell activation"/>
    <property type="evidence" value="ECO:0007669"/>
    <property type="project" value="UniProtKB-ARBA"/>
</dbReference>
<dbReference type="FunFam" id="2.60.40.10:FF:000142">
    <property type="entry name" value="V-set domain-containing T-cell activation inhibitor 1"/>
    <property type="match status" value="1"/>
</dbReference>
<gene>
    <name evidence="11" type="ORF">N309_01025</name>
</gene>
<dbReference type="InterPro" id="IPR013783">
    <property type="entry name" value="Ig-like_fold"/>
</dbReference>
<keyword evidence="3" id="KW-0732">Signal</keyword>
<feature type="domain" description="Ig-like" evidence="10">
    <location>
        <begin position="16"/>
        <end position="102"/>
    </location>
</feature>
<evidence type="ECO:0000256" key="4">
    <source>
        <dbReference type="ARBA" id="ARBA00022989"/>
    </source>
</evidence>
<dbReference type="InterPro" id="IPR050504">
    <property type="entry name" value="IgSF_BTN/MOG"/>
</dbReference>
<evidence type="ECO:0000256" key="3">
    <source>
        <dbReference type="ARBA" id="ARBA00022729"/>
    </source>
</evidence>
<dbReference type="PROSITE" id="PS50835">
    <property type="entry name" value="IG_LIKE"/>
    <property type="match status" value="2"/>
</dbReference>
<dbReference type="AlphaFoldDB" id="A0A099Z0S2"/>
<dbReference type="FunFam" id="2.60.40.10:FF:000088">
    <property type="entry name" value="Butyrophilin subfamily 1 member A1"/>
    <property type="match status" value="1"/>
</dbReference>
<dbReference type="InterPro" id="IPR053896">
    <property type="entry name" value="BTN3A2-like_Ig-C"/>
</dbReference>
<dbReference type="InterPro" id="IPR003599">
    <property type="entry name" value="Ig_sub"/>
</dbReference>
<dbReference type="PANTHER" id="PTHR24100">
    <property type="entry name" value="BUTYROPHILIN"/>
    <property type="match status" value="1"/>
</dbReference>
<evidence type="ECO:0000256" key="5">
    <source>
        <dbReference type="ARBA" id="ARBA00023136"/>
    </source>
</evidence>
<dbReference type="GO" id="GO:0009897">
    <property type="term" value="C:external side of plasma membrane"/>
    <property type="evidence" value="ECO:0007669"/>
    <property type="project" value="TreeGrafter"/>
</dbReference>
<keyword evidence="6" id="KW-1015">Disulfide bond</keyword>
<dbReference type="GO" id="GO:0001817">
    <property type="term" value="P:regulation of cytokine production"/>
    <property type="evidence" value="ECO:0007669"/>
    <property type="project" value="TreeGrafter"/>
</dbReference>
<dbReference type="Gene3D" id="2.60.40.10">
    <property type="entry name" value="Immunoglobulins"/>
    <property type="match status" value="2"/>
</dbReference>
<dbReference type="GO" id="GO:1903037">
    <property type="term" value="P:regulation of leukocyte cell-cell adhesion"/>
    <property type="evidence" value="ECO:0007669"/>
    <property type="project" value="UniProtKB-ARBA"/>
</dbReference>
<evidence type="ECO:0000256" key="9">
    <source>
        <dbReference type="ARBA" id="ARBA00038221"/>
    </source>
</evidence>
<keyword evidence="8" id="KW-0393">Immunoglobulin domain</keyword>
<keyword evidence="2" id="KW-0812">Transmembrane</keyword>
<evidence type="ECO:0000256" key="6">
    <source>
        <dbReference type="ARBA" id="ARBA00023157"/>
    </source>
</evidence>